<dbReference type="Proteomes" id="UP001172687">
    <property type="component" value="Unassembled WGS sequence"/>
</dbReference>
<dbReference type="SUPFAM" id="SSF53850">
    <property type="entry name" value="Periplasmic binding protein-like II"/>
    <property type="match status" value="1"/>
</dbReference>
<protein>
    <recommendedName>
        <fullName evidence="3">4,5-dihydroxyphthalate decarboxylase</fullName>
    </recommendedName>
</protein>
<gene>
    <name evidence="1" type="ORF">QYF68_12820</name>
</gene>
<dbReference type="EMBL" id="JAUHTC010000046">
    <property type="protein sequence ID" value="MDN4518701.1"/>
    <property type="molecule type" value="Genomic_DNA"/>
</dbReference>
<evidence type="ECO:0008006" key="3">
    <source>
        <dbReference type="Google" id="ProtNLM"/>
    </source>
</evidence>
<name>A0ABT8HD60_MYCAO</name>
<reference evidence="1" key="1">
    <citation type="submission" date="2023-07" db="EMBL/GenBank/DDBJ databases">
        <title>Degradation of tert-butanol by M. austroafricanum TBA100.</title>
        <authorList>
            <person name="Helbich S."/>
            <person name="Vainshtein Y."/>
        </authorList>
    </citation>
    <scope>NUCLEOTIDE SEQUENCE</scope>
    <source>
        <strain evidence="1">TBA100</strain>
    </source>
</reference>
<evidence type="ECO:0000313" key="2">
    <source>
        <dbReference type="Proteomes" id="UP001172687"/>
    </source>
</evidence>
<dbReference type="RefSeq" id="WP_105387965.1">
    <property type="nucleotide sequence ID" value="NZ_CP070380.1"/>
</dbReference>
<evidence type="ECO:0000313" key="1">
    <source>
        <dbReference type="EMBL" id="MDN4518701.1"/>
    </source>
</evidence>
<proteinExistence type="predicted"/>
<accession>A0ABT8HD60</accession>
<comment type="caution">
    <text evidence="1">The sequence shown here is derived from an EMBL/GenBank/DDBJ whole genome shotgun (WGS) entry which is preliminary data.</text>
</comment>
<keyword evidence="2" id="KW-1185">Reference proteome</keyword>
<organism evidence="1 2">
    <name type="scientific">Mycolicibacterium austroafricanum</name>
    <name type="common">Mycobacterium austroafricanum</name>
    <dbReference type="NCBI Taxonomy" id="39687"/>
    <lineage>
        <taxon>Bacteria</taxon>
        <taxon>Bacillati</taxon>
        <taxon>Actinomycetota</taxon>
        <taxon>Actinomycetes</taxon>
        <taxon>Mycobacteriales</taxon>
        <taxon>Mycobacteriaceae</taxon>
        <taxon>Mycolicibacterium</taxon>
    </lineage>
</organism>
<sequence length="324" mass="35386">MKLTIGLSGSARTRPLADGRVGIDGVEPEFTVMGVQALFNLQMTAHPFDVCEFPIVTYLRSLERDRRYLAVPVFPSRHFRLSCIFVGAHSPAVTPSDLAAARIGVSVFDMAAAVWLRGILQDHYGLDRFAPTYVIGGLEGARVGDEHPQLYPPGFTFEHRTDAGLAQLLAAGEIDALMTARAPSTWPGDGVRRLFDEPRAAEFDYYRQTGIFPAMHVLAVKRDIAERCPGLPGALYRAFGTAQQMARDDLFDSAALDTVLPWQLEELLETERALGAGYWATGLAANRPMLERIIDYSLADGLIGTAFTPEDLFAGPGQADILTT</sequence>